<evidence type="ECO:0000313" key="2">
    <source>
        <dbReference type="EMBL" id="KOO37736.1"/>
    </source>
</evidence>
<dbReference type="NCBIfam" id="TIGR03826">
    <property type="entry name" value="YvyF"/>
    <property type="match status" value="1"/>
</dbReference>
<name>A0A0M0KFY8_ALKHA</name>
<dbReference type="GeneID" id="87599153"/>
<dbReference type="PATRIC" id="fig|136160.3.peg.589"/>
<evidence type="ECO:0008006" key="3">
    <source>
        <dbReference type="Google" id="ProtNLM"/>
    </source>
</evidence>
<organism evidence="2">
    <name type="scientific">Halalkalibacterium halodurans</name>
    <name type="common">Bacillus halodurans</name>
    <dbReference type="NCBI Taxonomy" id="86665"/>
    <lineage>
        <taxon>Bacteria</taxon>
        <taxon>Bacillati</taxon>
        <taxon>Bacillota</taxon>
        <taxon>Bacilli</taxon>
        <taxon>Bacillales</taxon>
        <taxon>Bacillaceae</taxon>
        <taxon>Halalkalibacterium (ex Joshi et al. 2022)</taxon>
    </lineage>
</organism>
<comment type="caution">
    <text evidence="2">The sequence shown here is derived from an EMBL/GenBank/DDBJ whole genome shotgun (WGS) entry which is preliminary data.</text>
</comment>
<accession>A0A4Y7WX75</accession>
<dbReference type="OMA" id="QLVHFPN"/>
<gene>
    <name evidence="2" type="ORF">AMD02_01920</name>
</gene>
<dbReference type="AlphaFoldDB" id="A0A0M0KFY8"/>
<dbReference type="EMBL" id="LILD01000001">
    <property type="protein sequence ID" value="KOO37736.1"/>
    <property type="molecule type" value="Genomic_DNA"/>
</dbReference>
<protein>
    <recommendedName>
        <fullName evidence="3">Flagellar operon protein TIGR03826</fullName>
    </recommendedName>
</protein>
<dbReference type="InterPro" id="IPR022258">
    <property type="entry name" value="Flagellar_operon_YvyF"/>
</dbReference>
<evidence type="ECO:0000256" key="1">
    <source>
        <dbReference type="SAM" id="MobiDB-lite"/>
    </source>
</evidence>
<reference evidence="2" key="1">
    <citation type="submission" date="2015-08" db="EMBL/GenBank/DDBJ databases">
        <title>Complete DNA Sequence of Pseudomonas syringae pv. actinidiae, the Causal Agent of Kiwifruit Canker Disease.</title>
        <authorList>
            <person name="Rikkerink E.H.A."/>
            <person name="Fineran P.C."/>
        </authorList>
    </citation>
    <scope>NUCLEOTIDE SEQUENCE</scope>
    <source>
        <strain evidence="2">DSM 13666</strain>
    </source>
</reference>
<sequence length="146" mass="16861">MKNNLANCPVCGELFVKALRPICNKCFRKREENYEKVSTFLRKKSNRMATVTEVYEKTGVSIQDIEQFIREGRIQLKQFPNLGYPCESCGATIREGRLCHGCADNLKAGLDAGEKEKQFQQRKQANEKAKEKNLTYHSLQDRLKRD</sequence>
<accession>A0A0M0KFY8</accession>
<proteinExistence type="predicted"/>
<feature type="region of interest" description="Disordered" evidence="1">
    <location>
        <begin position="114"/>
        <end position="146"/>
    </location>
</feature>
<dbReference type="RefSeq" id="WP_010899752.1">
    <property type="nucleotide sequence ID" value="NZ_CP040441.1"/>
</dbReference>